<sequence length="65" mass="7344">MATHQMSKKRKVSKMALSLQMVKLRKTMGDIVAFCKPYELRSSRPSSLHFLKHGSSILALADDHT</sequence>
<reference evidence="1 2" key="1">
    <citation type="submission" date="2024-08" db="EMBL/GenBank/DDBJ databases">
        <title>Insights into the chromosomal genome structure of Flemingia macrophylla.</title>
        <authorList>
            <person name="Ding Y."/>
            <person name="Zhao Y."/>
            <person name="Bi W."/>
            <person name="Wu M."/>
            <person name="Zhao G."/>
            <person name="Gong Y."/>
            <person name="Li W."/>
            <person name="Zhang P."/>
        </authorList>
    </citation>
    <scope>NUCLEOTIDE SEQUENCE [LARGE SCALE GENOMIC DNA]</scope>
    <source>
        <strain evidence="1">DYQJB</strain>
        <tissue evidence="1">Leaf</tissue>
    </source>
</reference>
<keyword evidence="2" id="KW-1185">Reference proteome</keyword>
<gene>
    <name evidence="1" type="ORF">Fmac_006117</name>
</gene>
<evidence type="ECO:0000313" key="2">
    <source>
        <dbReference type="Proteomes" id="UP001603857"/>
    </source>
</evidence>
<protein>
    <submittedName>
        <fullName evidence="1">Uncharacterized protein</fullName>
    </submittedName>
</protein>
<name>A0ABD1N9Q4_9FABA</name>
<dbReference type="AlphaFoldDB" id="A0ABD1N9Q4"/>
<accession>A0ABD1N9Q4</accession>
<dbReference type="EMBL" id="JBGMDY010000002">
    <property type="protein sequence ID" value="KAL2344832.1"/>
    <property type="molecule type" value="Genomic_DNA"/>
</dbReference>
<proteinExistence type="predicted"/>
<dbReference type="Proteomes" id="UP001603857">
    <property type="component" value="Unassembled WGS sequence"/>
</dbReference>
<comment type="caution">
    <text evidence="1">The sequence shown here is derived from an EMBL/GenBank/DDBJ whole genome shotgun (WGS) entry which is preliminary data.</text>
</comment>
<evidence type="ECO:0000313" key="1">
    <source>
        <dbReference type="EMBL" id="KAL2344832.1"/>
    </source>
</evidence>
<organism evidence="1 2">
    <name type="scientific">Flemingia macrophylla</name>
    <dbReference type="NCBI Taxonomy" id="520843"/>
    <lineage>
        <taxon>Eukaryota</taxon>
        <taxon>Viridiplantae</taxon>
        <taxon>Streptophyta</taxon>
        <taxon>Embryophyta</taxon>
        <taxon>Tracheophyta</taxon>
        <taxon>Spermatophyta</taxon>
        <taxon>Magnoliopsida</taxon>
        <taxon>eudicotyledons</taxon>
        <taxon>Gunneridae</taxon>
        <taxon>Pentapetalae</taxon>
        <taxon>rosids</taxon>
        <taxon>fabids</taxon>
        <taxon>Fabales</taxon>
        <taxon>Fabaceae</taxon>
        <taxon>Papilionoideae</taxon>
        <taxon>50 kb inversion clade</taxon>
        <taxon>NPAAA clade</taxon>
        <taxon>indigoferoid/millettioid clade</taxon>
        <taxon>Phaseoleae</taxon>
        <taxon>Flemingia</taxon>
    </lineage>
</organism>